<accession>A0A317ST02</accession>
<feature type="compositionally biased region" description="Basic and acidic residues" evidence="1">
    <location>
        <begin position="882"/>
        <end position="903"/>
    </location>
</feature>
<gene>
    <name evidence="2" type="ORF">C7212DRAFT_363638</name>
</gene>
<feature type="compositionally biased region" description="Polar residues" evidence="1">
    <location>
        <begin position="787"/>
        <end position="797"/>
    </location>
</feature>
<proteinExistence type="predicted"/>
<feature type="compositionally biased region" description="Low complexity" evidence="1">
    <location>
        <begin position="540"/>
        <end position="554"/>
    </location>
</feature>
<dbReference type="STRING" id="42249.A0A317ST02"/>
<feature type="region of interest" description="Disordered" evidence="1">
    <location>
        <begin position="1057"/>
        <end position="1084"/>
    </location>
</feature>
<reference evidence="2 3" key="1">
    <citation type="submission" date="2018-03" db="EMBL/GenBank/DDBJ databases">
        <title>Genomes of Pezizomycetes fungi and the evolution of truffles.</title>
        <authorList>
            <person name="Murat C."/>
            <person name="Payen T."/>
            <person name="Noel B."/>
            <person name="Kuo A."/>
            <person name="Martin F.M."/>
        </authorList>
    </citation>
    <scope>NUCLEOTIDE SEQUENCE [LARGE SCALE GENOMIC DNA]</scope>
    <source>
        <strain evidence="2">091103-1</strain>
    </source>
</reference>
<dbReference type="Proteomes" id="UP000246991">
    <property type="component" value="Unassembled WGS sequence"/>
</dbReference>
<dbReference type="EMBL" id="PYWC01000032">
    <property type="protein sequence ID" value="PWW76516.1"/>
    <property type="molecule type" value="Genomic_DNA"/>
</dbReference>
<feature type="region of interest" description="Disordered" evidence="1">
    <location>
        <begin position="1008"/>
        <end position="1041"/>
    </location>
</feature>
<protein>
    <submittedName>
        <fullName evidence="2">Uncharacterized protein</fullName>
    </submittedName>
</protein>
<feature type="compositionally biased region" description="Basic and acidic residues" evidence="1">
    <location>
        <begin position="482"/>
        <end position="497"/>
    </location>
</feature>
<feature type="region of interest" description="Disordered" evidence="1">
    <location>
        <begin position="1"/>
        <end position="22"/>
    </location>
</feature>
<feature type="region of interest" description="Disordered" evidence="1">
    <location>
        <begin position="454"/>
        <end position="661"/>
    </location>
</feature>
<feature type="compositionally biased region" description="Polar residues" evidence="1">
    <location>
        <begin position="1104"/>
        <end position="1117"/>
    </location>
</feature>
<feature type="compositionally biased region" description="Basic and acidic residues" evidence="1">
    <location>
        <begin position="921"/>
        <end position="937"/>
    </location>
</feature>
<comment type="caution">
    <text evidence="2">The sequence shown here is derived from an EMBL/GenBank/DDBJ whole genome shotgun (WGS) entry which is preliminary data.</text>
</comment>
<feature type="region of interest" description="Disordered" evidence="1">
    <location>
        <begin position="92"/>
        <end position="160"/>
    </location>
</feature>
<feature type="compositionally biased region" description="Polar residues" evidence="1">
    <location>
        <begin position="580"/>
        <end position="613"/>
    </location>
</feature>
<feature type="compositionally biased region" description="Low complexity" evidence="1">
    <location>
        <begin position="95"/>
        <end position="111"/>
    </location>
</feature>
<feature type="compositionally biased region" description="Polar residues" evidence="1">
    <location>
        <begin position="819"/>
        <end position="828"/>
    </location>
</feature>
<feature type="compositionally biased region" description="Gly residues" evidence="1">
    <location>
        <begin position="1292"/>
        <end position="1309"/>
    </location>
</feature>
<evidence type="ECO:0000313" key="3">
    <source>
        <dbReference type="Proteomes" id="UP000246991"/>
    </source>
</evidence>
<sequence length="1319" mass="142944">MASDLFKRTNPGSSYYENPPSKTSCSYCAKLMPTGPLTVMADSNILSNVEKSLVESVVETSTTDVDANTKSNLIAAPSGTLINDNTLARQNDNKTSIGNSSVGGISSGTVGADSDAIRGHMNGTSPTDSGLKVDTESIGAPGSRPGSVSPTKADGSRLLDRKYSLKKPTFKPVSLNKAFLKEQTSASGPASSPLSSVLSGTKGVYLARRNLAFSHQPAPRGLTISKLKLVKSGGTSQLSRPGGTGSSLFTGIKRNEQAQHVWNKNQPIPPPPAKDVTDEELKKEYGIHMASRLGPEGTGAKWADIDDDDDDWVPEVPEKWGDALKLAPVEPTPPAIAPSPTPPAKVEQAPLDAADTSRAKTPLPAATKEEVRPKTLITERLSSKPVEKAPPPAVRASPWAKIPPAPVQSLASNMSQSRDMEPHRRPNYAAEPVANHSSGQPHGMKEVSADVYGRSWRDGSHNQGPRERELYNSETGQLEPVQESRNRGPRARAEGNVDKPSVLQRPTGPPPPAEPSPAFQQQRSSIMHHRPDEYRRRRTSSNVSGGSGSTGRRPSFSKFGLEPLTPEDGRFPLRSGPMNHYSTDAYQDHNQTGPPAKFENSNQAPNIESSSLAAASIKPAIPETPMEDLVAQQERIMKEGRELARKRRQEAEEKEEAAKKERLRVKLEELEKKALEKKEAELRAVEEARLAEEKAKADRKAEEERIISEKKAAEEEAARKVAEARPVSDRYEHPHSYLPTQPQGRRSLNTMQHRSPNKSFAMPTVRDTKDQPWKHVLPGNDRYTSWGGAQQNNQGSGPNPWGPIEKPKFQGMNGVGNGTFDNRYSGFSTRPPPPTSAYPQNARDDRRNTRGPPTSPGLSRGGLSQDDRTQAINRWNALPGKILEDEAEQRRKDREAYLARQAEEAATGIKKPDVVPPKLVETWRKTGEGEFESKFAGKSEAPQEGEQSSSTEKLPGELLAAVVGTSVEGARVESSHPMGPAPDVPSGPAATRPASRFFPAAAGNLIAQHLGTQPKSFQSPTKGLSPPGSPPPPMSAEHPVHGDINSWVVQLPPSGHGHYQNPHGSASPTLHMNGHHRLSHPRSPQFSGVQAFEAVQQKILGMTQKHSPPQQTANLQAQPPKGPTSRDFSSTKPLFDGSPERVVSRPATVSLPPQPDGGEGSTDSYDVNEASILTKPDNEEFFHELFERDFGSTPTVKLPHVLPAIYTNHAKKIPVVNLPKPYKRPPPRLQLQTADIFHPFGHKDFVNGEGKRFIPVHLPGGASTEVLSRDGKRNTSNKKGYTQQRPRNNRYNGGGNPGGGRIGRGGANGVGRRVADPVQ</sequence>
<name>A0A317ST02_9PEZI</name>
<dbReference type="OrthoDB" id="5416983at2759"/>
<feature type="compositionally biased region" description="Polar residues" evidence="1">
    <location>
        <begin position="10"/>
        <end position="22"/>
    </location>
</feature>
<feature type="compositionally biased region" description="Polar residues" evidence="1">
    <location>
        <begin position="738"/>
        <end position="758"/>
    </location>
</feature>
<feature type="compositionally biased region" description="Basic and acidic residues" evidence="1">
    <location>
        <begin position="455"/>
        <end position="471"/>
    </location>
</feature>
<feature type="region of interest" description="Disordered" evidence="1">
    <location>
        <begin position="1259"/>
        <end position="1319"/>
    </location>
</feature>
<feature type="compositionally biased region" description="Basic and acidic residues" evidence="1">
    <location>
        <begin position="713"/>
        <end position="735"/>
    </location>
</feature>
<feature type="compositionally biased region" description="Pro residues" evidence="1">
    <location>
        <begin position="332"/>
        <end position="343"/>
    </location>
</feature>
<feature type="region of interest" description="Disordered" evidence="1">
    <location>
        <begin position="1103"/>
        <end position="1164"/>
    </location>
</feature>
<feature type="region of interest" description="Disordered" evidence="1">
    <location>
        <begin position="378"/>
        <end position="424"/>
    </location>
</feature>
<keyword evidence="3" id="KW-1185">Reference proteome</keyword>
<organism evidence="2 3">
    <name type="scientific">Tuber magnatum</name>
    <name type="common">white Piedmont truffle</name>
    <dbReference type="NCBI Taxonomy" id="42249"/>
    <lineage>
        <taxon>Eukaryota</taxon>
        <taxon>Fungi</taxon>
        <taxon>Dikarya</taxon>
        <taxon>Ascomycota</taxon>
        <taxon>Pezizomycotina</taxon>
        <taxon>Pezizomycetes</taxon>
        <taxon>Pezizales</taxon>
        <taxon>Tuberaceae</taxon>
        <taxon>Tuber</taxon>
    </lineage>
</organism>
<feature type="region of interest" description="Disordered" evidence="1">
    <location>
        <begin position="713"/>
        <end position="995"/>
    </location>
</feature>
<evidence type="ECO:0000313" key="2">
    <source>
        <dbReference type="EMBL" id="PWW76516.1"/>
    </source>
</evidence>
<feature type="region of interest" description="Disordered" evidence="1">
    <location>
        <begin position="332"/>
        <end position="358"/>
    </location>
</feature>
<evidence type="ECO:0000256" key="1">
    <source>
        <dbReference type="SAM" id="MobiDB-lite"/>
    </source>
</evidence>